<name>A0A8S4G018_PLUXY</name>
<dbReference type="AlphaFoldDB" id="A0A8S4G018"/>
<keyword evidence="2" id="KW-1185">Reference proteome</keyword>
<evidence type="ECO:0000313" key="2">
    <source>
        <dbReference type="Proteomes" id="UP000653454"/>
    </source>
</evidence>
<dbReference type="Proteomes" id="UP000653454">
    <property type="component" value="Unassembled WGS sequence"/>
</dbReference>
<dbReference type="EMBL" id="CAJHNJ030000066">
    <property type="protein sequence ID" value="CAG9133676.1"/>
    <property type="molecule type" value="Genomic_DNA"/>
</dbReference>
<reference evidence="1" key="1">
    <citation type="submission" date="2020-11" db="EMBL/GenBank/DDBJ databases">
        <authorList>
            <person name="Whiteford S."/>
        </authorList>
    </citation>
    <scope>NUCLEOTIDE SEQUENCE</scope>
</reference>
<organism evidence="1 2">
    <name type="scientific">Plutella xylostella</name>
    <name type="common">Diamondback moth</name>
    <name type="synonym">Plutella maculipennis</name>
    <dbReference type="NCBI Taxonomy" id="51655"/>
    <lineage>
        <taxon>Eukaryota</taxon>
        <taxon>Metazoa</taxon>
        <taxon>Ecdysozoa</taxon>
        <taxon>Arthropoda</taxon>
        <taxon>Hexapoda</taxon>
        <taxon>Insecta</taxon>
        <taxon>Pterygota</taxon>
        <taxon>Neoptera</taxon>
        <taxon>Endopterygota</taxon>
        <taxon>Lepidoptera</taxon>
        <taxon>Glossata</taxon>
        <taxon>Ditrysia</taxon>
        <taxon>Yponomeutoidea</taxon>
        <taxon>Plutellidae</taxon>
        <taxon>Plutella</taxon>
    </lineage>
</organism>
<comment type="caution">
    <text evidence="1">The sequence shown here is derived from an EMBL/GenBank/DDBJ whole genome shotgun (WGS) entry which is preliminary data.</text>
</comment>
<protein>
    <submittedName>
        <fullName evidence="1">(diamondback moth) hypothetical protein</fullName>
    </submittedName>
</protein>
<accession>A0A8S4G018</accession>
<evidence type="ECO:0000313" key="1">
    <source>
        <dbReference type="EMBL" id="CAG9133676.1"/>
    </source>
</evidence>
<proteinExistence type="predicted"/>
<sequence>MCFKCQCVTRAPLPKFKLIGNIHFPKIKRPPSRATRPPPARPGPATDCPPCPCC</sequence>
<gene>
    <name evidence="1" type="ORF">PLXY2_LOCUS11975</name>
</gene>